<dbReference type="InterPro" id="IPR050238">
    <property type="entry name" value="DNA_Rep/Repair_Clamp_Loader"/>
</dbReference>
<dbReference type="OrthoDB" id="9810148at2"/>
<reference evidence="1 2" key="1">
    <citation type="journal article" date="2010" name="PLoS ONE">
        <title>The Waddlia genome: a window into chlamydial biology.</title>
        <authorList>
            <person name="Bertelli C."/>
            <person name="Collyn F."/>
            <person name="Croxatto A."/>
            <person name="Ruckert C."/>
            <person name="Polkinghorne A."/>
            <person name="Kebbi-Beghdadi C."/>
            <person name="Goesmann A."/>
            <person name="Vaughan L."/>
            <person name="Greub G."/>
        </authorList>
    </citation>
    <scope>NUCLEOTIDE SEQUENCE [LARGE SCALE GENOMIC DNA]</scope>
    <source>
        <strain evidence="2">ATCC VR-1470 / WSU 86-1044</strain>
    </source>
</reference>
<keyword evidence="1" id="KW-0548">Nucleotidyltransferase</keyword>
<dbReference type="eggNOG" id="COG0470">
    <property type="taxonomic scope" value="Bacteria"/>
</dbReference>
<keyword evidence="1" id="KW-0808">Transferase</keyword>
<dbReference type="Gene3D" id="3.40.50.300">
    <property type="entry name" value="P-loop containing nucleotide triphosphate hydrolases"/>
    <property type="match status" value="1"/>
</dbReference>
<name>D6YW63_WADCW</name>
<dbReference type="PANTHER" id="PTHR11669">
    <property type="entry name" value="REPLICATION FACTOR C / DNA POLYMERASE III GAMMA-TAU SUBUNIT"/>
    <property type="match status" value="1"/>
</dbReference>
<dbReference type="GO" id="GO:0003887">
    <property type="term" value="F:DNA-directed DNA polymerase activity"/>
    <property type="evidence" value="ECO:0007669"/>
    <property type="project" value="UniProtKB-EC"/>
</dbReference>
<dbReference type="SUPFAM" id="SSF52540">
    <property type="entry name" value="P-loop containing nucleoside triphosphate hydrolases"/>
    <property type="match status" value="1"/>
</dbReference>
<dbReference type="EC" id="2.7.7.7" evidence="1"/>
<sequence>MNSKLHRLIEMDRIPHSLLLIGSDKATLKETALSFARSILKTDRKEHPDIRLYMPEGKVGLHSIFSMRKFSEEVYLSPFESLKKVFILLEAERMLPTSANALLKTFEEPAPDSVIILATSSPSQLLPTVLSRCQKVTIDKGNPQIVKEDPLYKALITALAHGSLKSYANILELSDQLDTLIDEEHKEMEKSLKTELIDHQADMLTAAQKEAFLKEVEGVVSLSKKERVKKLLIALLSWYRDLHLLKVKGNPALLMNSDFESELAKAACQKQVPLLSDVEQIMRDAILSLDRSTSPKICFENVFLRLT</sequence>
<keyword evidence="2" id="KW-1185">Reference proteome</keyword>
<dbReference type="RefSeq" id="WP_013182088.1">
    <property type="nucleotide sequence ID" value="NC_014225.1"/>
</dbReference>
<dbReference type="PANTHER" id="PTHR11669:SF8">
    <property type="entry name" value="DNA POLYMERASE III SUBUNIT DELTA"/>
    <property type="match status" value="1"/>
</dbReference>
<dbReference type="InterPro" id="IPR027417">
    <property type="entry name" value="P-loop_NTPase"/>
</dbReference>
<accession>D6YW63</accession>
<dbReference type="Proteomes" id="UP000001505">
    <property type="component" value="Chromosome"/>
</dbReference>
<dbReference type="Pfam" id="PF13177">
    <property type="entry name" value="DNA_pol3_delta2"/>
    <property type="match status" value="1"/>
</dbReference>
<dbReference type="KEGG" id="wch:wcw_1015"/>
<protein>
    <submittedName>
        <fullName evidence="1">Putative DNA polymerase III, delta' subunit</fullName>
        <ecNumber evidence="1">2.7.7.7</ecNumber>
    </submittedName>
</protein>
<dbReference type="HOGENOM" id="CLU_945604_0_0_0"/>
<gene>
    <name evidence="1" type="ordered locus">wcw_1015</name>
</gene>
<proteinExistence type="predicted"/>
<dbReference type="GO" id="GO:0006261">
    <property type="term" value="P:DNA-templated DNA replication"/>
    <property type="evidence" value="ECO:0007669"/>
    <property type="project" value="TreeGrafter"/>
</dbReference>
<evidence type="ECO:0000313" key="2">
    <source>
        <dbReference type="Proteomes" id="UP000001505"/>
    </source>
</evidence>
<dbReference type="AlphaFoldDB" id="D6YW63"/>
<dbReference type="STRING" id="716544.wcw_1015"/>
<organism evidence="1 2">
    <name type="scientific">Waddlia chondrophila (strain ATCC VR-1470 / WSU 86-1044)</name>
    <dbReference type="NCBI Taxonomy" id="716544"/>
    <lineage>
        <taxon>Bacteria</taxon>
        <taxon>Pseudomonadati</taxon>
        <taxon>Chlamydiota</taxon>
        <taxon>Chlamydiia</taxon>
        <taxon>Parachlamydiales</taxon>
        <taxon>Waddliaceae</taxon>
        <taxon>Waddlia</taxon>
    </lineage>
</organism>
<evidence type="ECO:0000313" key="1">
    <source>
        <dbReference type="EMBL" id="ADI38374.1"/>
    </source>
</evidence>
<dbReference type="EMBL" id="CP001928">
    <property type="protein sequence ID" value="ADI38374.1"/>
    <property type="molecule type" value="Genomic_DNA"/>
</dbReference>